<protein>
    <recommendedName>
        <fullName evidence="1">Resolvase/invertase-type recombinase catalytic domain-containing protein</fullName>
    </recommendedName>
</protein>
<reference evidence="2 3" key="1">
    <citation type="submission" date="2016-10" db="EMBL/GenBank/DDBJ databases">
        <title>The Draft Genome Sequence of Actinokineospora bangkokensis 44EHWT reveals the biosynthetic pathway of antifungal compounds Thailandins with unusual extender unit butylmalonyl-CoA.</title>
        <authorList>
            <person name="Greule A."/>
            <person name="Intra B."/>
            <person name="Flemming S."/>
            <person name="Rommel M.G."/>
            <person name="Panbangred W."/>
            <person name="Bechthold A."/>
        </authorList>
    </citation>
    <scope>NUCLEOTIDE SEQUENCE [LARGE SCALE GENOMIC DNA]</scope>
    <source>
        <strain evidence="2 3">44EHW</strain>
    </source>
</reference>
<dbReference type="SUPFAM" id="SSF53041">
    <property type="entry name" value="Resolvase-like"/>
    <property type="match status" value="1"/>
</dbReference>
<dbReference type="CDD" id="cd00338">
    <property type="entry name" value="Ser_Recombinase"/>
    <property type="match status" value="1"/>
</dbReference>
<dbReference type="EMBL" id="MKQR01000032">
    <property type="protein sequence ID" value="OLR89557.1"/>
    <property type="molecule type" value="Genomic_DNA"/>
</dbReference>
<dbReference type="GO" id="GO:0000150">
    <property type="term" value="F:DNA strand exchange activity"/>
    <property type="evidence" value="ECO:0007669"/>
    <property type="project" value="InterPro"/>
</dbReference>
<dbReference type="SMART" id="SM00857">
    <property type="entry name" value="Resolvase"/>
    <property type="match status" value="1"/>
</dbReference>
<evidence type="ECO:0000259" key="1">
    <source>
        <dbReference type="SMART" id="SM00857"/>
    </source>
</evidence>
<accession>A0A1Q9LBZ8</accession>
<feature type="domain" description="Resolvase/invertase-type recombinase catalytic" evidence="1">
    <location>
        <begin position="4"/>
        <end position="122"/>
    </location>
</feature>
<dbReference type="AlphaFoldDB" id="A0A1Q9LBZ8"/>
<name>A0A1Q9LBZ8_9PSEU</name>
<gene>
    <name evidence="2" type="ORF">BJP25_05630</name>
</gene>
<evidence type="ECO:0000313" key="2">
    <source>
        <dbReference type="EMBL" id="OLR89557.1"/>
    </source>
</evidence>
<evidence type="ECO:0000313" key="3">
    <source>
        <dbReference type="Proteomes" id="UP000186040"/>
    </source>
</evidence>
<dbReference type="GO" id="GO:0003677">
    <property type="term" value="F:DNA binding"/>
    <property type="evidence" value="ECO:0007669"/>
    <property type="project" value="InterPro"/>
</dbReference>
<dbReference type="Gene3D" id="3.40.50.1390">
    <property type="entry name" value="Resolvase, N-terminal catalytic domain"/>
    <property type="match status" value="1"/>
</dbReference>
<dbReference type="Pfam" id="PF00239">
    <property type="entry name" value="Resolvase"/>
    <property type="match status" value="1"/>
</dbReference>
<comment type="caution">
    <text evidence="2">The sequence shown here is derived from an EMBL/GenBank/DDBJ whole genome shotgun (WGS) entry which is preliminary data.</text>
</comment>
<dbReference type="Proteomes" id="UP000186040">
    <property type="component" value="Unassembled WGS sequence"/>
</dbReference>
<proteinExistence type="predicted"/>
<dbReference type="InterPro" id="IPR036162">
    <property type="entry name" value="Resolvase-like_N_sf"/>
</dbReference>
<organism evidence="2 3">
    <name type="scientific">Actinokineospora bangkokensis</name>
    <dbReference type="NCBI Taxonomy" id="1193682"/>
    <lineage>
        <taxon>Bacteria</taxon>
        <taxon>Bacillati</taxon>
        <taxon>Actinomycetota</taxon>
        <taxon>Actinomycetes</taxon>
        <taxon>Pseudonocardiales</taxon>
        <taxon>Pseudonocardiaceae</taxon>
        <taxon>Actinokineospora</taxon>
    </lineage>
</organism>
<keyword evidence="3" id="KW-1185">Reference proteome</keyword>
<dbReference type="InterPro" id="IPR006119">
    <property type="entry name" value="Resolv_N"/>
</dbReference>
<sequence>MEGDDASTRMADDQRAVCSELANRHGLRVVGEYVDHGPAVASRQGELQRLIDDVTSQAVCAVLVYDLARLAGDLVRLETILAELKARGADVLTVMGVEVAERFVAAQRMREAFRRLPQVGGAE</sequence>